<organism evidence="2 3">
    <name type="scientific">Nocardioides aestuarii</name>
    <dbReference type="NCBI Taxonomy" id="252231"/>
    <lineage>
        <taxon>Bacteria</taxon>
        <taxon>Bacillati</taxon>
        <taxon>Actinomycetota</taxon>
        <taxon>Actinomycetes</taxon>
        <taxon>Propionibacteriales</taxon>
        <taxon>Nocardioidaceae</taxon>
        <taxon>Nocardioides</taxon>
    </lineage>
</organism>
<dbReference type="InterPro" id="IPR005240">
    <property type="entry name" value="DUF389"/>
</dbReference>
<keyword evidence="1" id="KW-0812">Transmembrane</keyword>
<sequence length="337" mass="35543">MPHPIRGVLLPEAQRRTLDELTADLDLREGDRRSNYSAFWTMLTLSAVIASTGILRDSTATVIGAMIIAPLSTPIMGTALSLAKRERSRSLLFVIGGMVLVIAIGLLFSRVVISGTQLLDNPQVAGRTSPSILDMVAALATGLAGAIALARRDVAAVLPGVAIAISLVPPLAVVGICLGAGEQSLAFGALLLFLSNLLALVLAGTAVYAVLGYAQEATDRREVSRRRTYLVLTGLILVVSVPLAANTAATYALTYWASEAEEVTQDWASEVPGAQVTGSEYNGLELTITVESPTELPPTDLLLEELDARVPDVLGVTLHTLTGQSQRIRLPDAERDG</sequence>
<feature type="transmembrane region" description="Helical" evidence="1">
    <location>
        <begin position="61"/>
        <end position="83"/>
    </location>
</feature>
<evidence type="ECO:0000313" key="3">
    <source>
        <dbReference type="Proteomes" id="UP001597351"/>
    </source>
</evidence>
<accession>A0ABW4TKT4</accession>
<feature type="transmembrane region" description="Helical" evidence="1">
    <location>
        <begin position="132"/>
        <end position="150"/>
    </location>
</feature>
<evidence type="ECO:0000256" key="1">
    <source>
        <dbReference type="SAM" id="Phobius"/>
    </source>
</evidence>
<dbReference type="Proteomes" id="UP001597351">
    <property type="component" value="Unassembled WGS sequence"/>
</dbReference>
<dbReference type="RefSeq" id="WP_343916718.1">
    <property type="nucleotide sequence ID" value="NZ_BAAAJT010000002.1"/>
</dbReference>
<evidence type="ECO:0000313" key="2">
    <source>
        <dbReference type="EMBL" id="MFD1946506.1"/>
    </source>
</evidence>
<feature type="transmembrane region" description="Helical" evidence="1">
    <location>
        <begin position="187"/>
        <end position="211"/>
    </location>
</feature>
<comment type="caution">
    <text evidence="2">The sequence shown here is derived from an EMBL/GenBank/DDBJ whole genome shotgun (WGS) entry which is preliminary data.</text>
</comment>
<dbReference type="PANTHER" id="PTHR20992">
    <property type="entry name" value="AT15442P-RELATED"/>
    <property type="match status" value="1"/>
</dbReference>
<feature type="transmembrane region" description="Helical" evidence="1">
    <location>
        <begin position="36"/>
        <end position="55"/>
    </location>
</feature>
<keyword evidence="3" id="KW-1185">Reference proteome</keyword>
<gene>
    <name evidence="2" type="ORF">ACFSDE_06850</name>
</gene>
<feature type="transmembrane region" description="Helical" evidence="1">
    <location>
        <begin position="90"/>
        <end position="112"/>
    </location>
</feature>
<dbReference type="Pfam" id="PF04087">
    <property type="entry name" value="DUF389"/>
    <property type="match status" value="1"/>
</dbReference>
<dbReference type="NCBIfam" id="TIGR00341">
    <property type="entry name" value="TIGR00341 family protein"/>
    <property type="match status" value="1"/>
</dbReference>
<dbReference type="EMBL" id="JBHUGD010000003">
    <property type="protein sequence ID" value="MFD1946506.1"/>
    <property type="molecule type" value="Genomic_DNA"/>
</dbReference>
<keyword evidence="1" id="KW-1133">Transmembrane helix</keyword>
<proteinExistence type="predicted"/>
<name>A0ABW4TKT4_9ACTN</name>
<keyword evidence="1" id="KW-0472">Membrane</keyword>
<feature type="transmembrane region" description="Helical" evidence="1">
    <location>
        <begin position="157"/>
        <end position="181"/>
    </location>
</feature>
<reference evidence="3" key="1">
    <citation type="journal article" date="2019" name="Int. J. Syst. Evol. Microbiol.">
        <title>The Global Catalogue of Microorganisms (GCM) 10K type strain sequencing project: providing services to taxonomists for standard genome sequencing and annotation.</title>
        <authorList>
            <consortium name="The Broad Institute Genomics Platform"/>
            <consortium name="The Broad Institute Genome Sequencing Center for Infectious Disease"/>
            <person name="Wu L."/>
            <person name="Ma J."/>
        </authorList>
    </citation>
    <scope>NUCLEOTIDE SEQUENCE [LARGE SCALE GENOMIC DNA]</scope>
    <source>
        <strain evidence="3">CGMCC 1.12477</strain>
    </source>
</reference>
<feature type="transmembrane region" description="Helical" evidence="1">
    <location>
        <begin position="231"/>
        <end position="256"/>
    </location>
</feature>
<protein>
    <submittedName>
        <fullName evidence="2">TIGR00341 family protein</fullName>
    </submittedName>
</protein>
<dbReference type="PANTHER" id="PTHR20992:SF9">
    <property type="entry name" value="AT15442P-RELATED"/>
    <property type="match status" value="1"/>
</dbReference>